<dbReference type="GO" id="GO:0009306">
    <property type="term" value="P:protein secretion"/>
    <property type="evidence" value="ECO:0007669"/>
    <property type="project" value="UniProtKB-UniRule"/>
</dbReference>
<evidence type="ECO:0000256" key="5">
    <source>
        <dbReference type="ARBA" id="ARBA00022927"/>
    </source>
</evidence>
<gene>
    <name evidence="9 10" type="primary">secE</name>
    <name evidence="10" type="ORF">Epro_0800</name>
</gene>
<dbReference type="Gene3D" id="1.20.5.1030">
    <property type="entry name" value="Preprotein translocase secy subunit"/>
    <property type="match status" value="1"/>
</dbReference>
<dbReference type="NCBIfam" id="TIGR00964">
    <property type="entry name" value="secE_bact"/>
    <property type="match status" value="1"/>
</dbReference>
<dbReference type="AlphaFoldDB" id="A0A0G3WL00"/>
<keyword evidence="2 9" id="KW-0813">Transport</keyword>
<dbReference type="Pfam" id="PF00584">
    <property type="entry name" value="SecE"/>
    <property type="match status" value="1"/>
</dbReference>
<dbReference type="GO" id="GO:0043952">
    <property type="term" value="P:protein transport by the Sec complex"/>
    <property type="evidence" value="ECO:0007669"/>
    <property type="project" value="UniProtKB-UniRule"/>
</dbReference>
<dbReference type="STRING" id="1408281.Epro_0800"/>
<dbReference type="EMBL" id="CP009498">
    <property type="protein sequence ID" value="AKL98179.1"/>
    <property type="molecule type" value="Genomic_DNA"/>
</dbReference>
<evidence type="ECO:0000256" key="8">
    <source>
        <dbReference type="ARBA" id="ARBA00023136"/>
    </source>
</evidence>
<evidence type="ECO:0000256" key="1">
    <source>
        <dbReference type="ARBA" id="ARBA00004370"/>
    </source>
</evidence>
<comment type="subcellular location">
    <subcellularLocation>
        <location evidence="9">Cell membrane</location>
        <topology evidence="9">Single-pass membrane protein</topology>
    </subcellularLocation>
    <subcellularLocation>
        <location evidence="1">Membrane</location>
    </subcellularLocation>
</comment>
<dbReference type="Proteomes" id="UP000035337">
    <property type="component" value="Chromosome"/>
</dbReference>
<comment type="similarity">
    <text evidence="9">Belongs to the SecE/SEC61-gamma family.</text>
</comment>
<evidence type="ECO:0000256" key="3">
    <source>
        <dbReference type="ARBA" id="ARBA00022475"/>
    </source>
</evidence>
<evidence type="ECO:0000256" key="9">
    <source>
        <dbReference type="HAMAP-Rule" id="MF_00422"/>
    </source>
</evidence>
<keyword evidence="8 9" id="KW-0472">Membrane</keyword>
<dbReference type="InterPro" id="IPR005807">
    <property type="entry name" value="SecE_bac"/>
</dbReference>
<sequence>MNFFAKTVQFFKDAYRELAKVTWLGKKEVVATTILVVIFVLIMAAFVSVVDLVLGGVIGRIL</sequence>
<dbReference type="GO" id="GO:0006605">
    <property type="term" value="P:protein targeting"/>
    <property type="evidence" value="ECO:0007669"/>
    <property type="project" value="UniProtKB-UniRule"/>
</dbReference>
<dbReference type="HAMAP" id="MF_00422">
    <property type="entry name" value="SecE"/>
    <property type="match status" value="1"/>
</dbReference>
<dbReference type="GO" id="GO:0005886">
    <property type="term" value="C:plasma membrane"/>
    <property type="evidence" value="ECO:0007669"/>
    <property type="project" value="UniProtKB-SubCell"/>
</dbReference>
<dbReference type="GO" id="GO:0065002">
    <property type="term" value="P:intracellular protein transmembrane transport"/>
    <property type="evidence" value="ECO:0007669"/>
    <property type="project" value="UniProtKB-UniRule"/>
</dbReference>
<organism evidence="10 11">
    <name type="scientific">Endomicrobium proavitum</name>
    <dbReference type="NCBI Taxonomy" id="1408281"/>
    <lineage>
        <taxon>Bacteria</taxon>
        <taxon>Pseudomonadati</taxon>
        <taxon>Elusimicrobiota</taxon>
        <taxon>Endomicrobiia</taxon>
        <taxon>Endomicrobiales</taxon>
        <taxon>Endomicrobiaceae</taxon>
        <taxon>Endomicrobium</taxon>
    </lineage>
</organism>
<keyword evidence="5 9" id="KW-0653">Protein transport</keyword>
<dbReference type="PANTHER" id="PTHR33910:SF1">
    <property type="entry name" value="PROTEIN TRANSLOCASE SUBUNIT SECE"/>
    <property type="match status" value="1"/>
</dbReference>
<accession>A0A0G3WL00</accession>
<dbReference type="GO" id="GO:0008320">
    <property type="term" value="F:protein transmembrane transporter activity"/>
    <property type="evidence" value="ECO:0007669"/>
    <property type="project" value="UniProtKB-UniRule"/>
</dbReference>
<comment type="function">
    <text evidence="9">Essential subunit of the Sec protein translocation channel SecYEG. Clamps together the 2 halves of SecY. May contact the channel plug during translocation.</text>
</comment>
<evidence type="ECO:0000256" key="6">
    <source>
        <dbReference type="ARBA" id="ARBA00022989"/>
    </source>
</evidence>
<name>A0A0G3WL00_9BACT</name>
<keyword evidence="7 9" id="KW-0811">Translocation</keyword>
<dbReference type="OrthoDB" id="9813233at2"/>
<keyword evidence="11" id="KW-1185">Reference proteome</keyword>
<dbReference type="InterPro" id="IPR001901">
    <property type="entry name" value="Translocase_SecE/Sec61-g"/>
</dbReference>
<keyword evidence="3 9" id="KW-1003">Cell membrane</keyword>
<comment type="subunit">
    <text evidence="9">Component of the Sec protein translocase complex. Heterotrimer consisting of SecY, SecE and SecG subunits. The heterotrimers can form oligomers, although 1 heterotrimer is thought to be able to translocate proteins. Interacts with the ribosome. Interacts with SecDF, and other proteins may be involved. Interacts with SecA.</text>
</comment>
<dbReference type="InterPro" id="IPR038379">
    <property type="entry name" value="SecE_sf"/>
</dbReference>
<reference evidence="10 11" key="1">
    <citation type="submission" date="2014-09" db="EMBL/GenBank/DDBJ databases">
        <title>Complete genome sequence of Endomicrobium proavitum.</title>
        <authorList>
            <person name="Zheng H."/>
        </authorList>
    </citation>
    <scope>NUCLEOTIDE SEQUENCE [LARGE SCALE GENOMIC DNA]</scope>
    <source>
        <strain evidence="10 11">Rsa215</strain>
    </source>
</reference>
<evidence type="ECO:0000256" key="2">
    <source>
        <dbReference type="ARBA" id="ARBA00022448"/>
    </source>
</evidence>
<evidence type="ECO:0000313" key="10">
    <source>
        <dbReference type="EMBL" id="AKL98179.1"/>
    </source>
</evidence>
<dbReference type="KEGG" id="epo:Epro_0800"/>
<evidence type="ECO:0000313" key="11">
    <source>
        <dbReference type="Proteomes" id="UP000035337"/>
    </source>
</evidence>
<proteinExistence type="inferred from homology"/>
<dbReference type="PANTHER" id="PTHR33910">
    <property type="entry name" value="PROTEIN TRANSLOCASE SUBUNIT SECE"/>
    <property type="match status" value="1"/>
</dbReference>
<keyword evidence="4 9" id="KW-0812">Transmembrane</keyword>
<evidence type="ECO:0000256" key="7">
    <source>
        <dbReference type="ARBA" id="ARBA00023010"/>
    </source>
</evidence>
<keyword evidence="6 9" id="KW-1133">Transmembrane helix</keyword>
<dbReference type="RefSeq" id="WP_052570715.1">
    <property type="nucleotide sequence ID" value="NZ_CP009498.1"/>
</dbReference>
<feature type="transmembrane region" description="Helical" evidence="9">
    <location>
        <begin position="29"/>
        <end position="54"/>
    </location>
</feature>
<protein>
    <recommendedName>
        <fullName evidence="9">Protein translocase subunit SecE</fullName>
    </recommendedName>
</protein>
<evidence type="ECO:0000256" key="4">
    <source>
        <dbReference type="ARBA" id="ARBA00022692"/>
    </source>
</evidence>